<evidence type="ECO:0000313" key="4">
    <source>
        <dbReference type="Proteomes" id="UP000237822"/>
    </source>
</evidence>
<reference evidence="3 4" key="1">
    <citation type="submission" date="2018-03" db="EMBL/GenBank/DDBJ databases">
        <title>Genomic Encyclopedia of Archaeal and Bacterial Type Strains, Phase II (KMG-II): from individual species to whole genera.</title>
        <authorList>
            <person name="Goeker M."/>
        </authorList>
    </citation>
    <scope>NUCLEOTIDE SEQUENCE [LARGE SCALE GENOMIC DNA]</scope>
    <source>
        <strain evidence="3 4">ATCC BAA-1496</strain>
    </source>
</reference>
<proteinExistence type="inferred from homology"/>
<gene>
    <name evidence="3" type="ORF">BCF74_1264</name>
</gene>
<dbReference type="Proteomes" id="UP000237822">
    <property type="component" value="Unassembled WGS sequence"/>
</dbReference>
<protein>
    <submittedName>
        <fullName evidence="3">N-acetylglucosamine 6-phosphate deacetylase</fullName>
    </submittedName>
</protein>
<dbReference type="PANTHER" id="PTHR11113">
    <property type="entry name" value="N-ACETYLGLUCOSAMINE-6-PHOSPHATE DEACETYLASE"/>
    <property type="match status" value="1"/>
</dbReference>
<evidence type="ECO:0000256" key="1">
    <source>
        <dbReference type="ARBA" id="ARBA00010716"/>
    </source>
</evidence>
<dbReference type="GO" id="GO:0006046">
    <property type="term" value="P:N-acetylglucosamine catabolic process"/>
    <property type="evidence" value="ECO:0007669"/>
    <property type="project" value="TreeGrafter"/>
</dbReference>
<name>A0A2T0U7U6_9MICO</name>
<evidence type="ECO:0000313" key="3">
    <source>
        <dbReference type="EMBL" id="PRY53990.1"/>
    </source>
</evidence>
<dbReference type="PANTHER" id="PTHR11113:SF14">
    <property type="entry name" value="N-ACETYLGLUCOSAMINE-6-PHOSPHATE DEACETYLASE"/>
    <property type="match status" value="1"/>
</dbReference>
<comment type="similarity">
    <text evidence="1">Belongs to the metallo-dependent hydrolases superfamily. NagA family.</text>
</comment>
<evidence type="ECO:0000256" key="2">
    <source>
        <dbReference type="ARBA" id="ARBA00022801"/>
    </source>
</evidence>
<sequence length="324" mass="32768">MSDTPTEAVVLERVERVDLVDLHCHGALGHEFGHDAGGSAAAAGYHHAAGVGTLVGSLVSGYPDTLVGQVATLAPLVASGELAGIHLEGPFLSEERRGAHDPSALTDPDLELVETLVATASDSGAPNALVQWTFAPERPGADAFVSALARHGILPAVGHTDADASTVSTMLATIADTCGRPPLVTHLFNGMPPFHHRAGGPVAAALAAAGRGDCVVELIADGVHLAPDVVRMVFETVGPERIALVSDAMAATGLGDGAYRIGSLDVAVADGVARLVSPDGEPGSIAGSTSTLADCVRWCIDVVGLPESDVITAASTTPRTVLTS</sequence>
<dbReference type="SUPFAM" id="SSF51556">
    <property type="entry name" value="Metallo-dependent hydrolases"/>
    <property type="match status" value="1"/>
</dbReference>
<comment type="caution">
    <text evidence="3">The sequence shown here is derived from an EMBL/GenBank/DDBJ whole genome shotgun (WGS) entry which is preliminary data.</text>
</comment>
<dbReference type="AlphaFoldDB" id="A0A2T0U7U6"/>
<dbReference type="EMBL" id="PVTI01000026">
    <property type="protein sequence ID" value="PRY53990.1"/>
    <property type="molecule type" value="Genomic_DNA"/>
</dbReference>
<keyword evidence="2" id="KW-0378">Hydrolase</keyword>
<dbReference type="Gene3D" id="3.20.20.140">
    <property type="entry name" value="Metal-dependent hydrolases"/>
    <property type="match status" value="1"/>
</dbReference>
<accession>A0A2T0U7U6</accession>
<dbReference type="RefSeq" id="WP_245889369.1">
    <property type="nucleotide sequence ID" value="NZ_PVTI01000026.1"/>
</dbReference>
<dbReference type="InterPro" id="IPR032466">
    <property type="entry name" value="Metal_Hydrolase"/>
</dbReference>
<organism evidence="3 4">
    <name type="scientific">Knoellia remsis</name>
    <dbReference type="NCBI Taxonomy" id="407159"/>
    <lineage>
        <taxon>Bacteria</taxon>
        <taxon>Bacillati</taxon>
        <taxon>Actinomycetota</taxon>
        <taxon>Actinomycetes</taxon>
        <taxon>Micrococcales</taxon>
        <taxon>Intrasporangiaceae</taxon>
        <taxon>Knoellia</taxon>
    </lineage>
</organism>
<dbReference type="GO" id="GO:0008448">
    <property type="term" value="F:N-acetylglucosamine-6-phosphate deacetylase activity"/>
    <property type="evidence" value="ECO:0007669"/>
    <property type="project" value="TreeGrafter"/>
</dbReference>
<keyword evidence="4" id="KW-1185">Reference proteome</keyword>